<dbReference type="STRING" id="1388766.A0A017SPF3"/>
<organism evidence="1 2">
    <name type="scientific">Aspergillus ruber (strain CBS 135680)</name>
    <dbReference type="NCBI Taxonomy" id="1388766"/>
    <lineage>
        <taxon>Eukaryota</taxon>
        <taxon>Fungi</taxon>
        <taxon>Dikarya</taxon>
        <taxon>Ascomycota</taxon>
        <taxon>Pezizomycotina</taxon>
        <taxon>Eurotiomycetes</taxon>
        <taxon>Eurotiomycetidae</taxon>
        <taxon>Eurotiales</taxon>
        <taxon>Aspergillaceae</taxon>
        <taxon>Aspergillus</taxon>
        <taxon>Aspergillus subgen. Aspergillus</taxon>
    </lineage>
</organism>
<keyword evidence="2" id="KW-1185">Reference proteome</keyword>
<protein>
    <submittedName>
        <fullName evidence="1">Putative HAD superfamily hydrolase</fullName>
    </submittedName>
</protein>
<dbReference type="SUPFAM" id="SSF56784">
    <property type="entry name" value="HAD-like"/>
    <property type="match status" value="1"/>
</dbReference>
<dbReference type="EMBL" id="KK088414">
    <property type="protein sequence ID" value="EYE98120.1"/>
    <property type="molecule type" value="Genomic_DNA"/>
</dbReference>
<dbReference type="Proteomes" id="UP000019804">
    <property type="component" value="Unassembled WGS sequence"/>
</dbReference>
<dbReference type="NCBIfam" id="TIGR01456">
    <property type="entry name" value="CECR5"/>
    <property type="match status" value="1"/>
</dbReference>
<dbReference type="InterPro" id="IPR006353">
    <property type="entry name" value="HAD-SF_hydro_IIA_CECR5"/>
</dbReference>
<dbReference type="GO" id="GO:0005739">
    <property type="term" value="C:mitochondrion"/>
    <property type="evidence" value="ECO:0007669"/>
    <property type="project" value="TreeGrafter"/>
</dbReference>
<dbReference type="InterPro" id="IPR050324">
    <property type="entry name" value="CDP-alcohol_PTase-I"/>
</dbReference>
<dbReference type="FunFam" id="3.40.50.1000:FF:000069">
    <property type="entry name" value="HAD-superfamily subfamily IIA hydrolase"/>
    <property type="match status" value="1"/>
</dbReference>
<dbReference type="AlphaFoldDB" id="A0A017SPF3"/>
<dbReference type="PANTHER" id="PTHR14269">
    <property type="entry name" value="CDP-DIACYLGLYCEROL--GLYCEROL-3-PHOSPHATE 3-PHOSPHATIDYLTRANSFERASE-RELATED"/>
    <property type="match status" value="1"/>
</dbReference>
<dbReference type="InterPro" id="IPR036412">
    <property type="entry name" value="HAD-like_sf"/>
</dbReference>
<dbReference type="OrthoDB" id="10251048at2759"/>
<dbReference type="NCBIfam" id="TIGR01460">
    <property type="entry name" value="HAD-SF-IIA"/>
    <property type="match status" value="1"/>
</dbReference>
<dbReference type="RefSeq" id="XP_040641808.1">
    <property type="nucleotide sequence ID" value="XM_040785352.1"/>
</dbReference>
<dbReference type="InterPro" id="IPR006357">
    <property type="entry name" value="HAD-SF_hydro_IIA"/>
</dbReference>
<evidence type="ECO:0000313" key="2">
    <source>
        <dbReference type="Proteomes" id="UP000019804"/>
    </source>
</evidence>
<dbReference type="HOGENOM" id="CLU_030880_1_0_1"/>
<dbReference type="PANTHER" id="PTHR14269:SF57">
    <property type="entry name" value="SUPERFAMILY HYDROLASE, PUTATIVE (AFU_ORTHOLOGUE AFUA_2G02580)-RELATED"/>
    <property type="match status" value="1"/>
</dbReference>
<gene>
    <name evidence="1" type="ORF">EURHEDRAFT_472750</name>
</gene>
<dbReference type="InterPro" id="IPR023214">
    <property type="entry name" value="HAD_sf"/>
</dbReference>
<dbReference type="GO" id="GO:0046474">
    <property type="term" value="P:glycerophospholipid biosynthetic process"/>
    <property type="evidence" value="ECO:0007669"/>
    <property type="project" value="TreeGrafter"/>
</dbReference>
<evidence type="ECO:0000313" key="1">
    <source>
        <dbReference type="EMBL" id="EYE98120.1"/>
    </source>
</evidence>
<accession>A0A017SPF3</accession>
<dbReference type="Gene3D" id="3.40.50.1000">
    <property type="entry name" value="HAD superfamily/HAD-like"/>
    <property type="match status" value="2"/>
</dbReference>
<dbReference type="GO" id="GO:0016787">
    <property type="term" value="F:hydrolase activity"/>
    <property type="evidence" value="ECO:0007669"/>
    <property type="project" value="UniProtKB-KW"/>
</dbReference>
<proteinExistence type="predicted"/>
<dbReference type="Pfam" id="PF13242">
    <property type="entry name" value="Hydrolase_like"/>
    <property type="match status" value="1"/>
</dbReference>
<name>A0A017SPF3_ASPRC</name>
<dbReference type="GeneID" id="63700476"/>
<sequence>MMRPQFLHRSLGLLQRIPSRSFVPTGLGRRTLSSSPRVPDFAFAFDIDGVLLRSSKPIPGAADSLQYLKEQNIPFILLTNGGGKHESERVAELSEKLEVPLDPSVIIQSHSPFAELAGALENKRVLVVGGDSDRCRQVAERYGFKNVITPGDIFKANPDIWPVSKVFSSYYEQFARPIENPDQIDAQDPSKGLKIDAVFVYNDPRDWGLDAQVIMDVLLSSNGVLGTISEKNGQADLPNKGYQQDGQPPLYFSNPDLWWAAAYPLPRLGQGGFREALEGVWAATTGGPSKGVELKKNITGKPYQATYEFAEHQLIRNRSRAFGGAITQPLRNVYMIGDNPASDICGANTFRSIHKSEWHSILVRTGVYRGGEPAWKPNTIADDVQKAVEWGLKSSKW</sequence>
<reference evidence="2" key="1">
    <citation type="journal article" date="2014" name="Nat. Commun.">
        <title>Genomic adaptations of the halophilic Dead Sea filamentous fungus Eurotium rubrum.</title>
        <authorList>
            <person name="Kis-Papo T."/>
            <person name="Weig A.R."/>
            <person name="Riley R."/>
            <person name="Persoh D."/>
            <person name="Salamov A."/>
            <person name="Sun H."/>
            <person name="Lipzen A."/>
            <person name="Wasser S.P."/>
            <person name="Rambold G."/>
            <person name="Grigoriev I.V."/>
            <person name="Nevo E."/>
        </authorList>
    </citation>
    <scope>NUCLEOTIDE SEQUENCE [LARGE SCALE GENOMIC DNA]</scope>
    <source>
        <strain evidence="2">CBS 135680</strain>
    </source>
</reference>
<dbReference type="Pfam" id="PF13344">
    <property type="entry name" value="Hydrolase_6"/>
    <property type="match status" value="1"/>
</dbReference>
<keyword evidence="1" id="KW-0378">Hydrolase</keyword>